<reference evidence="1" key="2">
    <citation type="journal article" date="2015" name="Fish Shellfish Immunol.">
        <title>Early steps in the European eel (Anguilla anguilla)-Vibrio vulnificus interaction in the gills: Role of the RtxA13 toxin.</title>
        <authorList>
            <person name="Callol A."/>
            <person name="Pajuelo D."/>
            <person name="Ebbesson L."/>
            <person name="Teles M."/>
            <person name="MacKenzie S."/>
            <person name="Amaro C."/>
        </authorList>
    </citation>
    <scope>NUCLEOTIDE SEQUENCE</scope>
</reference>
<name>A0A0E9W0F3_ANGAN</name>
<sequence>MMTFVHLRNQLWIQKGQYFNKQYTLLSCVNHCPFKHKIHFVLHFPLPLQYR</sequence>
<dbReference type="EMBL" id="GBXM01024723">
    <property type="protein sequence ID" value="JAH83854.1"/>
    <property type="molecule type" value="Transcribed_RNA"/>
</dbReference>
<evidence type="ECO:0000313" key="1">
    <source>
        <dbReference type="EMBL" id="JAH83854.1"/>
    </source>
</evidence>
<reference evidence="1" key="1">
    <citation type="submission" date="2014-11" db="EMBL/GenBank/DDBJ databases">
        <authorList>
            <person name="Amaro Gonzalez C."/>
        </authorList>
    </citation>
    <scope>NUCLEOTIDE SEQUENCE</scope>
</reference>
<proteinExistence type="predicted"/>
<accession>A0A0E9W0F3</accession>
<dbReference type="AlphaFoldDB" id="A0A0E9W0F3"/>
<organism evidence="1">
    <name type="scientific">Anguilla anguilla</name>
    <name type="common">European freshwater eel</name>
    <name type="synonym">Muraena anguilla</name>
    <dbReference type="NCBI Taxonomy" id="7936"/>
    <lineage>
        <taxon>Eukaryota</taxon>
        <taxon>Metazoa</taxon>
        <taxon>Chordata</taxon>
        <taxon>Craniata</taxon>
        <taxon>Vertebrata</taxon>
        <taxon>Euteleostomi</taxon>
        <taxon>Actinopterygii</taxon>
        <taxon>Neopterygii</taxon>
        <taxon>Teleostei</taxon>
        <taxon>Anguilliformes</taxon>
        <taxon>Anguillidae</taxon>
        <taxon>Anguilla</taxon>
    </lineage>
</organism>
<protein>
    <submittedName>
        <fullName evidence="1">Uncharacterized protein</fullName>
    </submittedName>
</protein>